<organism evidence="2 3">
    <name type="scientific">Romanomermis culicivorax</name>
    <name type="common">Nematode worm</name>
    <dbReference type="NCBI Taxonomy" id="13658"/>
    <lineage>
        <taxon>Eukaryota</taxon>
        <taxon>Metazoa</taxon>
        <taxon>Ecdysozoa</taxon>
        <taxon>Nematoda</taxon>
        <taxon>Enoplea</taxon>
        <taxon>Dorylaimia</taxon>
        <taxon>Mermithida</taxon>
        <taxon>Mermithoidea</taxon>
        <taxon>Mermithidae</taxon>
        <taxon>Romanomermis</taxon>
    </lineage>
</organism>
<dbReference type="Proteomes" id="UP000887565">
    <property type="component" value="Unplaced"/>
</dbReference>
<evidence type="ECO:0000256" key="1">
    <source>
        <dbReference type="SAM" id="MobiDB-lite"/>
    </source>
</evidence>
<sequence>MDGPQNRCRKRSLSTDRRPQNLVLRPTKFVSFQPQTLEQPWQQPPCMEVLLEQLIHRYDRNYEEQKSRQHPEEI</sequence>
<keyword evidence="2" id="KW-1185">Reference proteome</keyword>
<dbReference type="WBParaSite" id="nRc.2.0.1.t29037-RA">
    <property type="protein sequence ID" value="nRc.2.0.1.t29037-RA"/>
    <property type="gene ID" value="nRc.2.0.1.g29037"/>
</dbReference>
<feature type="region of interest" description="Disordered" evidence="1">
    <location>
        <begin position="1"/>
        <end position="20"/>
    </location>
</feature>
<reference evidence="3" key="1">
    <citation type="submission" date="2022-11" db="UniProtKB">
        <authorList>
            <consortium name="WormBaseParasite"/>
        </authorList>
    </citation>
    <scope>IDENTIFICATION</scope>
</reference>
<accession>A0A915JT83</accession>
<evidence type="ECO:0000313" key="2">
    <source>
        <dbReference type="Proteomes" id="UP000887565"/>
    </source>
</evidence>
<dbReference type="AlphaFoldDB" id="A0A915JT83"/>
<protein>
    <submittedName>
        <fullName evidence="3">Uncharacterized protein</fullName>
    </submittedName>
</protein>
<evidence type="ECO:0000313" key="3">
    <source>
        <dbReference type="WBParaSite" id="nRc.2.0.1.t29037-RA"/>
    </source>
</evidence>
<name>A0A915JT83_ROMCU</name>
<proteinExistence type="predicted"/>